<keyword evidence="3" id="KW-1185">Reference proteome</keyword>
<accession>A0A9Q0MTH0</accession>
<dbReference type="EMBL" id="WJQU01000003">
    <property type="protein sequence ID" value="KAJ6637687.1"/>
    <property type="molecule type" value="Genomic_DNA"/>
</dbReference>
<reference evidence="2" key="1">
    <citation type="submission" date="2022-07" db="EMBL/GenBank/DDBJ databases">
        <authorList>
            <person name="Trinca V."/>
            <person name="Uliana J.V.C."/>
            <person name="Torres T.T."/>
            <person name="Ward R.J."/>
            <person name="Monesi N."/>
        </authorList>
    </citation>
    <scope>NUCLEOTIDE SEQUENCE</scope>
    <source>
        <strain evidence="2">HSMRA1968</strain>
        <tissue evidence="2">Whole embryos</tissue>
    </source>
</reference>
<comment type="caution">
    <text evidence="2">The sequence shown here is derived from an EMBL/GenBank/DDBJ whole genome shotgun (WGS) entry which is preliminary data.</text>
</comment>
<dbReference type="AlphaFoldDB" id="A0A9Q0MTH0"/>
<feature type="region of interest" description="Disordered" evidence="1">
    <location>
        <begin position="1"/>
        <end position="62"/>
    </location>
</feature>
<evidence type="ECO:0000313" key="2">
    <source>
        <dbReference type="EMBL" id="KAJ6637687.1"/>
    </source>
</evidence>
<feature type="compositionally biased region" description="Basic residues" evidence="1">
    <location>
        <begin position="53"/>
        <end position="62"/>
    </location>
</feature>
<evidence type="ECO:0000313" key="3">
    <source>
        <dbReference type="Proteomes" id="UP001151699"/>
    </source>
</evidence>
<proteinExistence type="predicted"/>
<dbReference type="Proteomes" id="UP001151699">
    <property type="component" value="Chromosome X"/>
</dbReference>
<evidence type="ECO:0000256" key="1">
    <source>
        <dbReference type="SAM" id="MobiDB-lite"/>
    </source>
</evidence>
<gene>
    <name evidence="2" type="ORF">Bhyg_10418</name>
</gene>
<feature type="compositionally biased region" description="Polar residues" evidence="1">
    <location>
        <begin position="28"/>
        <end position="43"/>
    </location>
</feature>
<organism evidence="2 3">
    <name type="scientific">Pseudolycoriella hygida</name>
    <dbReference type="NCBI Taxonomy" id="35572"/>
    <lineage>
        <taxon>Eukaryota</taxon>
        <taxon>Metazoa</taxon>
        <taxon>Ecdysozoa</taxon>
        <taxon>Arthropoda</taxon>
        <taxon>Hexapoda</taxon>
        <taxon>Insecta</taxon>
        <taxon>Pterygota</taxon>
        <taxon>Neoptera</taxon>
        <taxon>Endopterygota</taxon>
        <taxon>Diptera</taxon>
        <taxon>Nematocera</taxon>
        <taxon>Sciaroidea</taxon>
        <taxon>Sciaridae</taxon>
        <taxon>Pseudolycoriella</taxon>
    </lineage>
</organism>
<sequence length="62" mass="6926">MEENRSRLASSSSLRQDEKIPDDISEIISVTSDPAPNGSNSNITERDAERSKYSKKAYGRHT</sequence>
<protein>
    <submittedName>
        <fullName evidence="2">Uncharacterized protein</fullName>
    </submittedName>
</protein>
<name>A0A9Q0MTH0_9DIPT</name>